<accession>A0A0C9NCS6</accession>
<keyword evidence="1" id="KW-0472">Membrane</keyword>
<evidence type="ECO:0000256" key="1">
    <source>
        <dbReference type="SAM" id="Phobius"/>
    </source>
</evidence>
<keyword evidence="1" id="KW-0812">Transmembrane</keyword>
<proteinExistence type="predicted"/>
<dbReference type="GeneID" id="78526268"/>
<dbReference type="RefSeq" id="WP_007404121.1">
    <property type="nucleotide sequence ID" value="NZ_BBJS01000011.1"/>
</dbReference>
<dbReference type="Proteomes" id="UP000032025">
    <property type="component" value="Unassembled WGS sequence"/>
</dbReference>
<dbReference type="EMBL" id="BBJS01000011">
    <property type="protein sequence ID" value="GAN12558.1"/>
    <property type="molecule type" value="Genomic_DNA"/>
</dbReference>
<keyword evidence="1" id="KW-1133">Transmembrane helix</keyword>
<organism evidence="2 3">
    <name type="scientific">Sphingomonas paucimobilis NBRC 13935</name>
    <dbReference type="NCBI Taxonomy" id="1219050"/>
    <lineage>
        <taxon>Bacteria</taxon>
        <taxon>Pseudomonadati</taxon>
        <taxon>Pseudomonadota</taxon>
        <taxon>Alphaproteobacteria</taxon>
        <taxon>Sphingomonadales</taxon>
        <taxon>Sphingomonadaceae</taxon>
        <taxon>Sphingomonas</taxon>
    </lineage>
</organism>
<evidence type="ECO:0000313" key="3">
    <source>
        <dbReference type="Proteomes" id="UP000032025"/>
    </source>
</evidence>
<sequence>MHDFAILIPLFGISCGMVAIIGGVVIKPWFAYREKRLATEASMVAEKAAQYAAQTERLERRVRVLERIITDRGLALSDEIDGLRAFDAAPTRIEH</sequence>
<protein>
    <submittedName>
        <fullName evidence="2">DNA, contig: SP611</fullName>
    </submittedName>
</protein>
<feature type="transmembrane region" description="Helical" evidence="1">
    <location>
        <begin position="6"/>
        <end position="26"/>
    </location>
</feature>
<comment type="caution">
    <text evidence="2">The sequence shown here is derived from an EMBL/GenBank/DDBJ whole genome shotgun (WGS) entry which is preliminary data.</text>
</comment>
<reference evidence="2 3" key="1">
    <citation type="submission" date="2014-08" db="EMBL/GenBank/DDBJ databases">
        <title>Whole genome shotgun sequence of Sphingomonas paucimobilis NBRC 13935.</title>
        <authorList>
            <person name="Hosoyama A."/>
            <person name="Hashimoto M."/>
            <person name="Hosoyama Y."/>
            <person name="Noguchi M."/>
            <person name="Uohara A."/>
            <person name="Ohji S."/>
            <person name="Katano-Makiyama Y."/>
            <person name="Ichikawa N."/>
            <person name="Kimura A."/>
            <person name="Yamazoe A."/>
            <person name="Fujita N."/>
        </authorList>
    </citation>
    <scope>NUCLEOTIDE SEQUENCE [LARGE SCALE GENOMIC DNA]</scope>
    <source>
        <strain evidence="2 3">NBRC 13935</strain>
    </source>
</reference>
<evidence type="ECO:0000313" key="2">
    <source>
        <dbReference type="EMBL" id="GAN12558.1"/>
    </source>
</evidence>
<gene>
    <name evidence="2" type="ORF">SP6_11_00570</name>
</gene>
<name>A0A0C9NCS6_SPHPI</name>
<keyword evidence="3" id="KW-1185">Reference proteome</keyword>
<dbReference type="AlphaFoldDB" id="A0A0C9NCS6"/>